<dbReference type="PROSITE" id="PS01161">
    <property type="entry name" value="GLC_GALNAC_ISOMERASE"/>
    <property type="match status" value="1"/>
</dbReference>
<reference evidence="2 3" key="1">
    <citation type="submission" date="2020-05" db="EMBL/GenBank/DDBJ databases">
        <title>Bremerella alba sp. nov., a novel planctomycete isolated from the surface of the macroalga Fucus spiralis.</title>
        <authorList>
            <person name="Godinho O."/>
            <person name="Botelho R."/>
            <person name="Albuquerque L."/>
            <person name="Wiegand S."/>
            <person name="Da Costa M.S."/>
            <person name="Lobo-Da-Cunha A."/>
            <person name="Jogler C."/>
            <person name="Lage O.M."/>
        </authorList>
    </citation>
    <scope>NUCLEOTIDE SEQUENCE [LARGE SCALE GENOMIC DNA]</scope>
    <source>
        <strain evidence="2 3">FF15</strain>
    </source>
</reference>
<evidence type="ECO:0000313" key="2">
    <source>
        <dbReference type="EMBL" id="MBA2114197.1"/>
    </source>
</evidence>
<accession>A0A7V9A6F2</accession>
<name>A0A7V9A6F2_9BACT</name>
<dbReference type="GO" id="GO:0005737">
    <property type="term" value="C:cytoplasm"/>
    <property type="evidence" value="ECO:0007669"/>
    <property type="project" value="TreeGrafter"/>
</dbReference>
<organism evidence="2 3">
    <name type="scientific">Bremerella alba</name>
    <dbReference type="NCBI Taxonomy" id="980252"/>
    <lineage>
        <taxon>Bacteria</taxon>
        <taxon>Pseudomonadati</taxon>
        <taxon>Planctomycetota</taxon>
        <taxon>Planctomycetia</taxon>
        <taxon>Pirellulales</taxon>
        <taxon>Pirellulaceae</taxon>
        <taxon>Bremerella</taxon>
    </lineage>
</organism>
<dbReference type="GO" id="GO:0004342">
    <property type="term" value="F:glucosamine-6-phosphate deaminase activity"/>
    <property type="evidence" value="ECO:0007669"/>
    <property type="project" value="UniProtKB-EC"/>
</dbReference>
<protein>
    <submittedName>
        <fullName evidence="2">Glucosamine-6-phosphate deaminase</fullName>
        <ecNumber evidence="2">3.5.99.6</ecNumber>
    </submittedName>
</protein>
<dbReference type="EC" id="3.5.99.6" evidence="2"/>
<keyword evidence="2" id="KW-0378">Hydrolase</keyword>
<dbReference type="Proteomes" id="UP000551616">
    <property type="component" value="Unassembled WGS sequence"/>
</dbReference>
<dbReference type="InterPro" id="IPR018321">
    <property type="entry name" value="Glucosamine6P_isomerase_CS"/>
</dbReference>
<dbReference type="GO" id="GO:0042802">
    <property type="term" value="F:identical protein binding"/>
    <property type="evidence" value="ECO:0007669"/>
    <property type="project" value="TreeGrafter"/>
</dbReference>
<evidence type="ECO:0000313" key="3">
    <source>
        <dbReference type="Proteomes" id="UP000551616"/>
    </source>
</evidence>
<dbReference type="EMBL" id="JABRWO010000003">
    <property type="protein sequence ID" value="MBA2114197.1"/>
    <property type="molecule type" value="Genomic_DNA"/>
</dbReference>
<feature type="domain" description="Glucosamine/galactosamine-6-phosphate isomerase" evidence="1">
    <location>
        <begin position="8"/>
        <end position="231"/>
    </location>
</feature>
<dbReference type="AlphaFoldDB" id="A0A7V9A6F2"/>
<dbReference type="Gene3D" id="3.40.50.1360">
    <property type="match status" value="1"/>
</dbReference>
<sequence>MKLEVLEDAKHLGVAAARRGAESLRKALAENGQANIIVATGASQFETLSALIAEPNIDWSRVTGFHLDEYLGLDDQHPASFCRYLRERFVDQVPLKQFHYVNGISSVPHQVCQQLGQLIQTHPIDVAFVGIGENGHLAFNDPPADFETNNPYLVVDLDEACRKQQAGEGWFASINDVPTQAISMSCRQILKSKTIICSVPDQRKAKAVQSSLEGIVTPEVPASILQTHEDTTLFVDKSAASLLTSSTLSD</sequence>
<dbReference type="GO" id="GO:0006046">
    <property type="term" value="P:N-acetylglucosamine catabolic process"/>
    <property type="evidence" value="ECO:0007669"/>
    <property type="project" value="TreeGrafter"/>
</dbReference>
<proteinExistence type="predicted"/>
<gene>
    <name evidence="2" type="primary">nagB_1</name>
    <name evidence="2" type="ORF">HOV93_13530</name>
</gene>
<dbReference type="PANTHER" id="PTHR11280:SF6">
    <property type="entry name" value="GLUCOSAMINE-6-PHOSPHATE ISOMERASE NAGB"/>
    <property type="match status" value="1"/>
</dbReference>
<dbReference type="GO" id="GO:0006043">
    <property type="term" value="P:glucosamine catabolic process"/>
    <property type="evidence" value="ECO:0007669"/>
    <property type="project" value="TreeGrafter"/>
</dbReference>
<dbReference type="InterPro" id="IPR037171">
    <property type="entry name" value="NagB/RpiA_transferase-like"/>
</dbReference>
<comment type="caution">
    <text evidence="2">The sequence shown here is derived from an EMBL/GenBank/DDBJ whole genome shotgun (WGS) entry which is preliminary data.</text>
</comment>
<dbReference type="CDD" id="cd01399">
    <property type="entry name" value="GlcN6P_deaminase"/>
    <property type="match status" value="1"/>
</dbReference>
<dbReference type="PANTHER" id="PTHR11280">
    <property type="entry name" value="GLUCOSAMINE-6-PHOSPHATE ISOMERASE"/>
    <property type="match status" value="1"/>
</dbReference>
<evidence type="ECO:0000259" key="1">
    <source>
        <dbReference type="Pfam" id="PF01182"/>
    </source>
</evidence>
<dbReference type="SUPFAM" id="SSF100950">
    <property type="entry name" value="NagB/RpiA/CoA transferase-like"/>
    <property type="match status" value="1"/>
</dbReference>
<dbReference type="GO" id="GO:0019262">
    <property type="term" value="P:N-acetylneuraminate catabolic process"/>
    <property type="evidence" value="ECO:0007669"/>
    <property type="project" value="TreeGrafter"/>
</dbReference>
<dbReference type="Pfam" id="PF01182">
    <property type="entry name" value="Glucosamine_iso"/>
    <property type="match status" value="1"/>
</dbReference>
<dbReference type="RefSeq" id="WP_207395670.1">
    <property type="nucleotide sequence ID" value="NZ_JABRWO010000003.1"/>
</dbReference>
<dbReference type="InterPro" id="IPR006148">
    <property type="entry name" value="Glc/Gal-6P_isomerase"/>
</dbReference>
<dbReference type="GO" id="GO:0005975">
    <property type="term" value="P:carbohydrate metabolic process"/>
    <property type="evidence" value="ECO:0007669"/>
    <property type="project" value="InterPro"/>
</dbReference>
<keyword evidence="3" id="KW-1185">Reference proteome</keyword>
<dbReference type="InterPro" id="IPR004547">
    <property type="entry name" value="Glucosamine6P_isomerase"/>
</dbReference>